<evidence type="ECO:0000313" key="1">
    <source>
        <dbReference type="EMBL" id="RDY09794.1"/>
    </source>
</evidence>
<dbReference type="Proteomes" id="UP000257109">
    <property type="component" value="Unassembled WGS sequence"/>
</dbReference>
<accession>A0A371I4A2</accession>
<proteinExistence type="predicted"/>
<keyword evidence="2" id="KW-1185">Reference proteome</keyword>
<name>A0A371I4A2_MUCPR</name>
<protein>
    <submittedName>
        <fullName evidence="1">Uncharacterized protein</fullName>
    </submittedName>
</protein>
<reference evidence="1" key="1">
    <citation type="submission" date="2018-05" db="EMBL/GenBank/DDBJ databases">
        <title>Draft genome of Mucuna pruriens seed.</title>
        <authorList>
            <person name="Nnadi N.E."/>
            <person name="Vos R."/>
            <person name="Hasami M.H."/>
            <person name="Devisetty U.K."/>
            <person name="Aguiy J.C."/>
        </authorList>
    </citation>
    <scope>NUCLEOTIDE SEQUENCE [LARGE SCALE GENOMIC DNA]</scope>
    <source>
        <strain evidence="1">JCA_2017</strain>
    </source>
</reference>
<organism evidence="1 2">
    <name type="scientific">Mucuna pruriens</name>
    <name type="common">Velvet bean</name>
    <name type="synonym">Dolichos pruriens</name>
    <dbReference type="NCBI Taxonomy" id="157652"/>
    <lineage>
        <taxon>Eukaryota</taxon>
        <taxon>Viridiplantae</taxon>
        <taxon>Streptophyta</taxon>
        <taxon>Embryophyta</taxon>
        <taxon>Tracheophyta</taxon>
        <taxon>Spermatophyta</taxon>
        <taxon>Magnoliopsida</taxon>
        <taxon>eudicotyledons</taxon>
        <taxon>Gunneridae</taxon>
        <taxon>Pentapetalae</taxon>
        <taxon>rosids</taxon>
        <taxon>fabids</taxon>
        <taxon>Fabales</taxon>
        <taxon>Fabaceae</taxon>
        <taxon>Papilionoideae</taxon>
        <taxon>50 kb inversion clade</taxon>
        <taxon>NPAAA clade</taxon>
        <taxon>indigoferoid/millettioid clade</taxon>
        <taxon>Phaseoleae</taxon>
        <taxon>Mucuna</taxon>
    </lineage>
</organism>
<dbReference type="EMBL" id="QJKJ01000969">
    <property type="protein sequence ID" value="RDY09794.1"/>
    <property type="molecule type" value="Genomic_DNA"/>
</dbReference>
<sequence length="214" mass="24548">MANPSQNDWSQLLEDTLWAHKIAYQTLSSSIKPTTCWLKSNIELIGKSRSATWPMTKSTMKENFICKNWELRLEAYENSQNKKKVLLFHSRLKLITGKLHSRWDGPFVITIVFPYGVIELRDEANNQNFRVNGHQIKPYHEGLTSMVGEVGSILLMEPTLPKETPSEDFPIPLPHYKPKSRKSMINLNLRGQRSFGIVLGVGSHKCEGDTPRHY</sequence>
<comment type="caution">
    <text evidence="1">The sequence shown here is derived from an EMBL/GenBank/DDBJ whole genome shotgun (WGS) entry which is preliminary data.</text>
</comment>
<evidence type="ECO:0000313" key="2">
    <source>
        <dbReference type="Proteomes" id="UP000257109"/>
    </source>
</evidence>
<dbReference type="AlphaFoldDB" id="A0A371I4A2"/>
<feature type="non-terminal residue" evidence="1">
    <location>
        <position position="1"/>
    </location>
</feature>
<gene>
    <name evidence="1" type="ORF">CR513_05786</name>
</gene>